<proteinExistence type="predicted"/>
<feature type="compositionally biased region" description="Acidic residues" evidence="2">
    <location>
        <begin position="226"/>
        <end position="238"/>
    </location>
</feature>
<gene>
    <name evidence="3" type="ORF">KCU98_g11110</name>
</gene>
<comment type="caution">
    <text evidence="3">The sequence shown here is derived from an EMBL/GenBank/DDBJ whole genome shotgun (WGS) entry which is preliminary data.</text>
</comment>
<dbReference type="EMBL" id="JAHFXS010001737">
    <property type="protein sequence ID" value="KAG9975828.1"/>
    <property type="molecule type" value="Genomic_DNA"/>
</dbReference>
<feature type="non-terminal residue" evidence="3">
    <location>
        <position position="256"/>
    </location>
</feature>
<feature type="coiled-coil region" evidence="1">
    <location>
        <begin position="180"/>
        <end position="214"/>
    </location>
</feature>
<protein>
    <submittedName>
        <fullName evidence="3">Uncharacterized protein</fullName>
    </submittedName>
</protein>
<dbReference type="AlphaFoldDB" id="A0A9P8FKG7"/>
<feature type="region of interest" description="Disordered" evidence="2">
    <location>
        <begin position="1"/>
        <end position="21"/>
    </location>
</feature>
<dbReference type="Proteomes" id="UP000729357">
    <property type="component" value="Unassembled WGS sequence"/>
</dbReference>
<evidence type="ECO:0000313" key="3">
    <source>
        <dbReference type="EMBL" id="KAG9975828.1"/>
    </source>
</evidence>
<feature type="compositionally biased region" description="Basic residues" evidence="2">
    <location>
        <begin position="247"/>
        <end position="256"/>
    </location>
</feature>
<name>A0A9P8FKG7_AURME</name>
<accession>A0A9P8FKG7</accession>
<evidence type="ECO:0000256" key="2">
    <source>
        <dbReference type="SAM" id="MobiDB-lite"/>
    </source>
</evidence>
<evidence type="ECO:0000256" key="1">
    <source>
        <dbReference type="SAM" id="Coils"/>
    </source>
</evidence>
<evidence type="ECO:0000313" key="4">
    <source>
        <dbReference type="Proteomes" id="UP000729357"/>
    </source>
</evidence>
<feature type="region of interest" description="Disordered" evidence="2">
    <location>
        <begin position="226"/>
        <end position="256"/>
    </location>
</feature>
<reference evidence="3" key="2">
    <citation type="submission" date="2021-08" db="EMBL/GenBank/DDBJ databases">
        <authorList>
            <person name="Gostincar C."/>
            <person name="Sun X."/>
            <person name="Song Z."/>
            <person name="Gunde-Cimerman N."/>
        </authorList>
    </citation>
    <scope>NUCLEOTIDE SEQUENCE</scope>
    <source>
        <strain evidence="3">EXF-9298</strain>
    </source>
</reference>
<keyword evidence="4" id="KW-1185">Reference proteome</keyword>
<sequence>MEDKAPSSSHDPTQTLADSLRKDLQALKSQLESQQKEHHDEIERLREFWTLPSLPSDSDSAALQNVRAEHRRTIDLIEEGMASLRTSRDTLSLRITDLETTLSTTQAELQTTTNSLTLAEADLAARTAELQTLSAVSSTTAQTLQATTTELEATKTELADLHALNLDFDTKLSSTLKKREDSWRNKVKVLKEEIAAQKQRIEVLEDERKGMVKALMGFWGREEFGGGDDGFEGVDGDGENGREGRSQKFRYRYARA</sequence>
<organism evidence="3 4">
    <name type="scientific">Aureobasidium melanogenum</name>
    <name type="common">Aureobasidium pullulans var. melanogenum</name>
    <dbReference type="NCBI Taxonomy" id="46634"/>
    <lineage>
        <taxon>Eukaryota</taxon>
        <taxon>Fungi</taxon>
        <taxon>Dikarya</taxon>
        <taxon>Ascomycota</taxon>
        <taxon>Pezizomycotina</taxon>
        <taxon>Dothideomycetes</taxon>
        <taxon>Dothideomycetidae</taxon>
        <taxon>Dothideales</taxon>
        <taxon>Saccotheciaceae</taxon>
        <taxon>Aureobasidium</taxon>
    </lineage>
</organism>
<reference evidence="3" key="1">
    <citation type="journal article" date="2021" name="J Fungi (Basel)">
        <title>Virulence traits and population genomics of the black yeast Aureobasidium melanogenum.</title>
        <authorList>
            <person name="Cernosa A."/>
            <person name="Sun X."/>
            <person name="Gostincar C."/>
            <person name="Fang C."/>
            <person name="Gunde-Cimerman N."/>
            <person name="Song Z."/>
        </authorList>
    </citation>
    <scope>NUCLEOTIDE SEQUENCE</scope>
    <source>
        <strain evidence="3">EXF-9298</strain>
    </source>
</reference>
<keyword evidence="1" id="KW-0175">Coiled coil</keyword>
<feature type="compositionally biased region" description="Polar residues" evidence="2">
    <location>
        <begin position="1"/>
        <end position="17"/>
    </location>
</feature>